<dbReference type="Proteomes" id="UP000503447">
    <property type="component" value="Chromosome"/>
</dbReference>
<name>A0A6M5YLW7_9BACT</name>
<dbReference type="NCBIfam" id="NF038403">
    <property type="entry name" value="perm_prefix_1"/>
    <property type="match status" value="1"/>
</dbReference>
<feature type="transmembrane region" description="Helical" evidence="1">
    <location>
        <begin position="101"/>
        <end position="122"/>
    </location>
</feature>
<keyword evidence="1" id="KW-0472">Membrane</keyword>
<gene>
    <name evidence="2" type="ORF">FTUN_2441</name>
</gene>
<accession>A0A6M5YLW7</accession>
<evidence type="ECO:0000313" key="2">
    <source>
        <dbReference type="EMBL" id="QJW94915.1"/>
    </source>
</evidence>
<dbReference type="InterPro" id="IPR047928">
    <property type="entry name" value="Perm_prefix_1"/>
</dbReference>
<feature type="transmembrane region" description="Helical" evidence="1">
    <location>
        <begin position="181"/>
        <end position="202"/>
    </location>
</feature>
<organism evidence="2 3">
    <name type="scientific">Frigoriglobus tundricola</name>
    <dbReference type="NCBI Taxonomy" id="2774151"/>
    <lineage>
        <taxon>Bacteria</taxon>
        <taxon>Pseudomonadati</taxon>
        <taxon>Planctomycetota</taxon>
        <taxon>Planctomycetia</taxon>
        <taxon>Gemmatales</taxon>
        <taxon>Gemmataceae</taxon>
        <taxon>Frigoriglobus</taxon>
    </lineage>
</organism>
<evidence type="ECO:0000313" key="3">
    <source>
        <dbReference type="Proteomes" id="UP000503447"/>
    </source>
</evidence>
<feature type="transmembrane region" description="Helical" evidence="1">
    <location>
        <begin position="214"/>
        <end position="237"/>
    </location>
</feature>
<sequence>MNDFMVLVERAVRPVPAGPKRKLRMREELLAHLASIYEEELARRCDAPAARTEAVRRFGDPAVLTDDLRASVTLRDRVDAAFDRTFGWRPGVSAVWHSARLAGLLALVLVGVSLLTVCIDLAAHPTPDGVSTSSVGLQLRFWLFFLAQGSGMVFLMSLFGIRIRDAFHGAFGSPRSRRRVLGYATTLLLVLTTTAVVLWLLIVPDLGEAAGQRITTRTIMISAVGYLFVPLIVVAYARTTGPGQIRHAEWVSLDIGQ</sequence>
<dbReference type="EMBL" id="CP053452">
    <property type="protein sequence ID" value="QJW94915.1"/>
    <property type="molecule type" value="Genomic_DNA"/>
</dbReference>
<evidence type="ECO:0000256" key="1">
    <source>
        <dbReference type="SAM" id="Phobius"/>
    </source>
</evidence>
<feature type="transmembrane region" description="Helical" evidence="1">
    <location>
        <begin position="142"/>
        <end position="161"/>
    </location>
</feature>
<dbReference type="KEGG" id="ftj:FTUN_2441"/>
<keyword evidence="1" id="KW-1133">Transmembrane helix</keyword>
<keyword evidence="3" id="KW-1185">Reference proteome</keyword>
<dbReference type="RefSeq" id="WP_171470815.1">
    <property type="nucleotide sequence ID" value="NZ_CP053452.2"/>
</dbReference>
<proteinExistence type="predicted"/>
<protein>
    <submittedName>
        <fullName evidence="2">Uncharacterized protein</fullName>
    </submittedName>
</protein>
<reference evidence="3" key="1">
    <citation type="submission" date="2020-05" db="EMBL/GenBank/DDBJ databases">
        <title>Frigoriglobus tundricola gen. nov., sp. nov., a psychrotolerant cellulolytic planctomycete of the family Gemmataceae with two divergent copies of 16S rRNA gene.</title>
        <authorList>
            <person name="Kulichevskaya I.S."/>
            <person name="Ivanova A.A."/>
            <person name="Naumoff D.G."/>
            <person name="Beletsky A.V."/>
            <person name="Rijpstra W.I.C."/>
            <person name="Sinninghe Damste J.S."/>
            <person name="Mardanov A.V."/>
            <person name="Ravin N.V."/>
            <person name="Dedysh S.N."/>
        </authorList>
    </citation>
    <scope>NUCLEOTIDE SEQUENCE [LARGE SCALE GENOMIC DNA]</scope>
    <source>
        <strain evidence="3">PL17</strain>
    </source>
</reference>
<dbReference type="AlphaFoldDB" id="A0A6M5YLW7"/>
<keyword evidence="1" id="KW-0812">Transmembrane</keyword>